<keyword evidence="8" id="KW-1185">Reference proteome</keyword>
<keyword evidence="2" id="KW-0479">Metal-binding</keyword>
<comment type="caution">
    <text evidence="7">The sequence shown here is derived from an EMBL/GenBank/DDBJ whole genome shotgun (WGS) entry which is preliminary data.</text>
</comment>
<sequence>MPPPPRSVLAIIGGGGMGLASARRLAAGRHIFLADASEKTLSSAAQSLRDDGHDVETHLVDVSSFDAVQRFAKAAAGAGPIDAIVHTAGLSPAMATAKRIYEVDLLGTANVIDAFFDVLKPGSSLTCIASIARFSASPSPELSRHLATAPRDQLLSPKWLDMDAKESAMSYGISKAANLLRVQAAARAWAAKGARINTVSPGVILTAMVRKELESPSGPIIQGMIAGSPLGRAGTADEIASTVAFLASPDASYITGSDIVVDGGLIGGNQGALIGNNLRAVKVAGVSACTMLLALALPFLSNFTAPRLTSFIGDFPIPDFPFAAPLRLFMGSQSTADAPFVCDTLHSYRTELVSLDPLVIYIHNLISPSEIDSLLRTAEPAFMPSSVTKHGRVLKTADRTSSSAGLPRDDPAVQCVLNRSRNFLGTMLRDGWDEMGPPQLVKYTAGQRFNNHHDWYDIPRWANDDSPRTWNRVASFFAILQDNCTGGETYFPRVNKIAPTSPRGETAWRGGLDEQIQRGEEELRPLWSEHEDGGLAFRPVKGNALFWVNLHPNGTGDPRTIHAGLPLKDGVKVAMNIWPRQYYASED</sequence>
<evidence type="ECO:0000256" key="1">
    <source>
        <dbReference type="ARBA" id="ARBA00001961"/>
    </source>
</evidence>
<reference evidence="7" key="2">
    <citation type="submission" date="2023-06" db="EMBL/GenBank/DDBJ databases">
        <authorList>
            <consortium name="Lawrence Berkeley National Laboratory"/>
            <person name="Haridas S."/>
            <person name="Hensen N."/>
            <person name="Bonometti L."/>
            <person name="Westerberg I."/>
            <person name="Brannstrom I.O."/>
            <person name="Guillou S."/>
            <person name="Cros-Aarteil S."/>
            <person name="Calhoun S."/>
            <person name="Kuo A."/>
            <person name="Mondo S."/>
            <person name="Pangilinan J."/>
            <person name="Riley R."/>
            <person name="Labutti K."/>
            <person name="Andreopoulos B."/>
            <person name="Lipzen A."/>
            <person name="Chen C."/>
            <person name="Yanf M."/>
            <person name="Daum C."/>
            <person name="Ng V."/>
            <person name="Clum A."/>
            <person name="Steindorff A."/>
            <person name="Ohm R."/>
            <person name="Martin F."/>
            <person name="Silar P."/>
            <person name="Natvig D."/>
            <person name="Lalanne C."/>
            <person name="Gautier V."/>
            <person name="Ament-Velasquez S.L."/>
            <person name="Kruys A."/>
            <person name="Hutchinson M.I."/>
            <person name="Powell A.J."/>
            <person name="Barry K."/>
            <person name="Miller A.N."/>
            <person name="Grigoriev I.V."/>
            <person name="Debuchy R."/>
            <person name="Gladieux P."/>
            <person name="Thoren M.H."/>
            <person name="Johannesson H."/>
        </authorList>
    </citation>
    <scope>NUCLEOTIDE SEQUENCE</scope>
    <source>
        <strain evidence="7">SMH4131-1</strain>
    </source>
</reference>
<evidence type="ECO:0000259" key="6">
    <source>
        <dbReference type="SMART" id="SM00702"/>
    </source>
</evidence>
<dbReference type="InterPro" id="IPR006620">
    <property type="entry name" value="Pro_4_hyd_alph"/>
</dbReference>
<evidence type="ECO:0000313" key="8">
    <source>
        <dbReference type="Proteomes" id="UP001286456"/>
    </source>
</evidence>
<keyword evidence="5" id="KW-0408">Iron</keyword>
<dbReference type="SUPFAM" id="SSF51735">
    <property type="entry name" value="NAD(P)-binding Rossmann-fold domains"/>
    <property type="match status" value="1"/>
</dbReference>
<dbReference type="GO" id="GO:0031418">
    <property type="term" value="F:L-ascorbic acid binding"/>
    <property type="evidence" value="ECO:0007669"/>
    <property type="project" value="InterPro"/>
</dbReference>
<keyword evidence="4" id="KW-0560">Oxidoreductase</keyword>
<name>A0AAE0J2T5_9PEZI</name>
<dbReference type="Proteomes" id="UP001286456">
    <property type="component" value="Unassembled WGS sequence"/>
</dbReference>
<comment type="cofactor">
    <cofactor evidence="1">
        <name>L-ascorbate</name>
        <dbReference type="ChEBI" id="CHEBI:38290"/>
    </cofactor>
</comment>
<dbReference type="EMBL" id="JAUEPO010000001">
    <property type="protein sequence ID" value="KAK3335908.1"/>
    <property type="molecule type" value="Genomic_DNA"/>
</dbReference>
<dbReference type="GO" id="GO:0005783">
    <property type="term" value="C:endoplasmic reticulum"/>
    <property type="evidence" value="ECO:0007669"/>
    <property type="project" value="TreeGrafter"/>
</dbReference>
<dbReference type="InterPro" id="IPR045054">
    <property type="entry name" value="P4HA-like"/>
</dbReference>
<keyword evidence="3" id="KW-0223">Dioxygenase</keyword>
<accession>A0AAE0J2T5</accession>
<dbReference type="Pfam" id="PF13561">
    <property type="entry name" value="adh_short_C2"/>
    <property type="match status" value="1"/>
</dbReference>
<dbReference type="InterPro" id="IPR036291">
    <property type="entry name" value="NAD(P)-bd_dom_sf"/>
</dbReference>
<dbReference type="AlphaFoldDB" id="A0AAE0J2T5"/>
<dbReference type="PANTHER" id="PTHR10869:SF242">
    <property type="entry name" value="PROLYL 4-HYDROXYLASE ALPHA SUBUNIT DOMAIN-CONTAINING PROTEIN"/>
    <property type="match status" value="1"/>
</dbReference>
<feature type="domain" description="Prolyl 4-hydroxylase alpha subunit" evidence="6">
    <location>
        <begin position="357"/>
        <end position="580"/>
    </location>
</feature>
<dbReference type="InterPro" id="IPR002347">
    <property type="entry name" value="SDR_fam"/>
</dbReference>
<dbReference type="PRINTS" id="PR00081">
    <property type="entry name" value="GDHRDH"/>
</dbReference>
<evidence type="ECO:0000313" key="7">
    <source>
        <dbReference type="EMBL" id="KAK3335908.1"/>
    </source>
</evidence>
<dbReference type="Gene3D" id="2.60.120.620">
    <property type="entry name" value="q2cbj1_9rhob like domain"/>
    <property type="match status" value="1"/>
</dbReference>
<evidence type="ECO:0000256" key="3">
    <source>
        <dbReference type="ARBA" id="ARBA00022964"/>
    </source>
</evidence>
<organism evidence="7 8">
    <name type="scientific">Cercophora scortea</name>
    <dbReference type="NCBI Taxonomy" id="314031"/>
    <lineage>
        <taxon>Eukaryota</taxon>
        <taxon>Fungi</taxon>
        <taxon>Dikarya</taxon>
        <taxon>Ascomycota</taxon>
        <taxon>Pezizomycotina</taxon>
        <taxon>Sordariomycetes</taxon>
        <taxon>Sordariomycetidae</taxon>
        <taxon>Sordariales</taxon>
        <taxon>Lasiosphaeriaceae</taxon>
        <taxon>Cercophora</taxon>
    </lineage>
</organism>
<evidence type="ECO:0000256" key="5">
    <source>
        <dbReference type="ARBA" id="ARBA00023004"/>
    </source>
</evidence>
<dbReference type="GO" id="GO:0004656">
    <property type="term" value="F:procollagen-proline 4-dioxygenase activity"/>
    <property type="evidence" value="ECO:0007669"/>
    <property type="project" value="TreeGrafter"/>
</dbReference>
<dbReference type="Pfam" id="PF13640">
    <property type="entry name" value="2OG-FeII_Oxy_3"/>
    <property type="match status" value="1"/>
</dbReference>
<evidence type="ECO:0000256" key="2">
    <source>
        <dbReference type="ARBA" id="ARBA00022723"/>
    </source>
</evidence>
<dbReference type="Gene3D" id="3.40.50.720">
    <property type="entry name" value="NAD(P)-binding Rossmann-like Domain"/>
    <property type="match status" value="1"/>
</dbReference>
<dbReference type="InterPro" id="IPR044862">
    <property type="entry name" value="Pro_4_hyd_alph_FE2OG_OXY"/>
</dbReference>
<dbReference type="NCBIfam" id="NF005395">
    <property type="entry name" value="PRK06940.1"/>
    <property type="match status" value="1"/>
</dbReference>
<dbReference type="GO" id="GO:0005506">
    <property type="term" value="F:iron ion binding"/>
    <property type="evidence" value="ECO:0007669"/>
    <property type="project" value="InterPro"/>
</dbReference>
<dbReference type="PANTHER" id="PTHR10869">
    <property type="entry name" value="PROLYL 4-HYDROXYLASE ALPHA SUBUNIT"/>
    <property type="match status" value="1"/>
</dbReference>
<reference evidence="7" key="1">
    <citation type="journal article" date="2023" name="Mol. Phylogenet. Evol.">
        <title>Genome-scale phylogeny and comparative genomics of the fungal order Sordariales.</title>
        <authorList>
            <person name="Hensen N."/>
            <person name="Bonometti L."/>
            <person name="Westerberg I."/>
            <person name="Brannstrom I.O."/>
            <person name="Guillou S."/>
            <person name="Cros-Aarteil S."/>
            <person name="Calhoun S."/>
            <person name="Haridas S."/>
            <person name="Kuo A."/>
            <person name="Mondo S."/>
            <person name="Pangilinan J."/>
            <person name="Riley R."/>
            <person name="LaButti K."/>
            <person name="Andreopoulos B."/>
            <person name="Lipzen A."/>
            <person name="Chen C."/>
            <person name="Yan M."/>
            <person name="Daum C."/>
            <person name="Ng V."/>
            <person name="Clum A."/>
            <person name="Steindorff A."/>
            <person name="Ohm R.A."/>
            <person name="Martin F."/>
            <person name="Silar P."/>
            <person name="Natvig D.O."/>
            <person name="Lalanne C."/>
            <person name="Gautier V."/>
            <person name="Ament-Velasquez S.L."/>
            <person name="Kruys A."/>
            <person name="Hutchinson M.I."/>
            <person name="Powell A.J."/>
            <person name="Barry K."/>
            <person name="Miller A.N."/>
            <person name="Grigoriev I.V."/>
            <person name="Debuchy R."/>
            <person name="Gladieux P."/>
            <person name="Hiltunen Thoren M."/>
            <person name="Johannesson H."/>
        </authorList>
    </citation>
    <scope>NUCLEOTIDE SEQUENCE</scope>
    <source>
        <strain evidence="7">SMH4131-1</strain>
    </source>
</reference>
<protein>
    <recommendedName>
        <fullName evidence="6">Prolyl 4-hydroxylase alpha subunit domain-containing protein</fullName>
    </recommendedName>
</protein>
<dbReference type="Pfam" id="PF00106">
    <property type="entry name" value="adh_short"/>
    <property type="match status" value="1"/>
</dbReference>
<dbReference type="SMART" id="SM00702">
    <property type="entry name" value="P4Hc"/>
    <property type="match status" value="1"/>
</dbReference>
<gene>
    <name evidence="7" type="ORF">B0T19DRAFT_436726</name>
</gene>
<proteinExistence type="predicted"/>
<evidence type="ECO:0000256" key="4">
    <source>
        <dbReference type="ARBA" id="ARBA00023002"/>
    </source>
</evidence>